<dbReference type="AlphaFoldDB" id="A0AAN9J0K5"/>
<protein>
    <submittedName>
        <fullName evidence="1">Uncharacterized protein</fullName>
    </submittedName>
</protein>
<name>A0AAN9J0K5_CROPI</name>
<comment type="caution">
    <text evidence="1">The sequence shown here is derived from an EMBL/GenBank/DDBJ whole genome shotgun (WGS) entry which is preliminary data.</text>
</comment>
<sequence length="225" mass="25651">MIKWVCYSVAEKSTALKKTKSQIFTNSSVCKLKLGDIKRALLDTKFAMREAGIKKELAAARKKIVRNRFINLVDAHTVRSLQRRRLRENTIDIQKSRDSNAVEFVGHRDVENGLLGITMQNWLSRISLTLLRVEPLYSKHRKLEIGGIEYSSYWHKRPEEQSNMVQGKHQSKEKGVVVHNDTEDLNPGESRSTVEATAVDEVNNEDFTDGRTVVMKILGLIKVTS</sequence>
<evidence type="ECO:0000313" key="1">
    <source>
        <dbReference type="EMBL" id="KAK7289589.1"/>
    </source>
</evidence>
<gene>
    <name evidence="1" type="ORF">RIF29_03337</name>
</gene>
<reference evidence="1 2" key="1">
    <citation type="submission" date="2024-01" db="EMBL/GenBank/DDBJ databases">
        <title>The genomes of 5 underutilized Papilionoideae crops provide insights into root nodulation and disease resistanc.</title>
        <authorList>
            <person name="Yuan L."/>
        </authorList>
    </citation>
    <scope>NUCLEOTIDE SEQUENCE [LARGE SCALE GENOMIC DNA]</scope>
    <source>
        <strain evidence="1">ZHUSHIDOU_FW_LH</strain>
        <tissue evidence="1">Leaf</tissue>
    </source>
</reference>
<evidence type="ECO:0000313" key="2">
    <source>
        <dbReference type="Proteomes" id="UP001372338"/>
    </source>
</evidence>
<proteinExistence type="predicted"/>
<organism evidence="1 2">
    <name type="scientific">Crotalaria pallida</name>
    <name type="common">Smooth rattlebox</name>
    <name type="synonym">Crotalaria striata</name>
    <dbReference type="NCBI Taxonomy" id="3830"/>
    <lineage>
        <taxon>Eukaryota</taxon>
        <taxon>Viridiplantae</taxon>
        <taxon>Streptophyta</taxon>
        <taxon>Embryophyta</taxon>
        <taxon>Tracheophyta</taxon>
        <taxon>Spermatophyta</taxon>
        <taxon>Magnoliopsida</taxon>
        <taxon>eudicotyledons</taxon>
        <taxon>Gunneridae</taxon>
        <taxon>Pentapetalae</taxon>
        <taxon>rosids</taxon>
        <taxon>fabids</taxon>
        <taxon>Fabales</taxon>
        <taxon>Fabaceae</taxon>
        <taxon>Papilionoideae</taxon>
        <taxon>50 kb inversion clade</taxon>
        <taxon>genistoids sensu lato</taxon>
        <taxon>core genistoids</taxon>
        <taxon>Crotalarieae</taxon>
        <taxon>Crotalaria</taxon>
    </lineage>
</organism>
<dbReference type="Proteomes" id="UP001372338">
    <property type="component" value="Unassembled WGS sequence"/>
</dbReference>
<keyword evidence="2" id="KW-1185">Reference proteome</keyword>
<accession>A0AAN9J0K5</accession>
<dbReference type="EMBL" id="JAYWIO010000001">
    <property type="protein sequence ID" value="KAK7289589.1"/>
    <property type="molecule type" value="Genomic_DNA"/>
</dbReference>